<dbReference type="PANTHER" id="PTHR33442:SF1">
    <property type="entry name" value="TRANS-3-HYDROXY-L-PROLINE DEHYDRATASE"/>
    <property type="match status" value="1"/>
</dbReference>
<dbReference type="RefSeq" id="WP_062001963.1">
    <property type="nucleotide sequence ID" value="NZ_NBTY01000135.1"/>
</dbReference>
<evidence type="ECO:0000256" key="1">
    <source>
        <dbReference type="ARBA" id="ARBA00007529"/>
    </source>
</evidence>
<protein>
    <submittedName>
        <fullName evidence="2">Not a Proline racemase, nor 4-hydroxyproline epimerase</fullName>
    </submittedName>
</protein>
<organism evidence="2 3">
    <name type="scientific">Caballeronia sordidicola</name>
    <name type="common">Burkholderia sordidicola</name>
    <dbReference type="NCBI Taxonomy" id="196367"/>
    <lineage>
        <taxon>Bacteria</taxon>
        <taxon>Pseudomonadati</taxon>
        <taxon>Pseudomonadota</taxon>
        <taxon>Betaproteobacteria</taxon>
        <taxon>Burkholderiales</taxon>
        <taxon>Burkholderiaceae</taxon>
        <taxon>Caballeronia</taxon>
    </lineage>
</organism>
<name>A0A242MHT7_CABSO</name>
<dbReference type="Proteomes" id="UP000194546">
    <property type="component" value="Unassembled WGS sequence"/>
</dbReference>
<proteinExistence type="inferred from homology"/>
<dbReference type="SUPFAM" id="SSF54506">
    <property type="entry name" value="Diaminopimelate epimerase-like"/>
    <property type="match status" value="1"/>
</dbReference>
<dbReference type="PIRSF" id="PIRSF029792">
    <property type="entry name" value="Pro_racemase"/>
    <property type="match status" value="1"/>
</dbReference>
<evidence type="ECO:0000313" key="3">
    <source>
        <dbReference type="Proteomes" id="UP000194546"/>
    </source>
</evidence>
<dbReference type="NCBIfam" id="NF045511">
    <property type="entry name" value="TransHydProDhtase"/>
    <property type="match status" value="1"/>
</dbReference>
<dbReference type="PANTHER" id="PTHR33442">
    <property type="entry name" value="TRANS-3-HYDROXY-L-PROLINE DEHYDRATASE"/>
    <property type="match status" value="1"/>
</dbReference>
<dbReference type="InterPro" id="IPR008794">
    <property type="entry name" value="Pro_racemase_fam"/>
</dbReference>
<accession>A0A242MHT7</accession>
<comment type="caution">
    <text evidence="2">The sequence shown here is derived from an EMBL/GenBank/DDBJ whole genome shotgun (WGS) entry which is preliminary data.</text>
</comment>
<dbReference type="FunFam" id="3.10.310.10:FF:000003">
    <property type="entry name" value="Proline racemase"/>
    <property type="match status" value="1"/>
</dbReference>
<gene>
    <name evidence="2" type="ORF">PAMC26510_24925</name>
</gene>
<comment type="similarity">
    <text evidence="1">Belongs to the proline racemase family.</text>
</comment>
<reference evidence="2 3" key="1">
    <citation type="submission" date="2017-03" db="EMBL/GenBank/DDBJ databases">
        <title>Genome analysis of strain PAMC 26510.</title>
        <authorList>
            <person name="Oh H.-M."/>
            <person name="Yang J.-A."/>
        </authorList>
    </citation>
    <scope>NUCLEOTIDE SEQUENCE [LARGE SCALE GENOMIC DNA]</scope>
    <source>
        <strain evidence="2 3">PAMC 26510</strain>
    </source>
</reference>
<dbReference type="Pfam" id="PF05544">
    <property type="entry name" value="Pro_racemase"/>
    <property type="match status" value="1"/>
</dbReference>
<dbReference type="EMBL" id="NBTY01000135">
    <property type="protein sequence ID" value="OTP70874.1"/>
    <property type="molecule type" value="Genomic_DNA"/>
</dbReference>
<dbReference type="SFLD" id="SFLDS00028">
    <property type="entry name" value="Proline_Racemase"/>
    <property type="match status" value="1"/>
</dbReference>
<dbReference type="AlphaFoldDB" id="A0A242MHT7"/>
<dbReference type="Gene3D" id="3.10.310.10">
    <property type="entry name" value="Diaminopimelate Epimerase, Chain A, domain 1"/>
    <property type="match status" value="2"/>
</dbReference>
<evidence type="ECO:0000313" key="2">
    <source>
        <dbReference type="EMBL" id="OTP70874.1"/>
    </source>
</evidence>
<dbReference type="InterPro" id="IPR053425">
    <property type="entry name" value="Hydroxyproline_Metab_Enz"/>
</dbReference>
<sequence>MKITNAISTVEVHTGGEAFRIVTSGLPKMQGKTIVARRAWLKEHADHIRRALMFEPRGHADMYGGYLTEPVSEGADFGIIFVHNEGYSDHCGHGVIGLATAAVELGWIERKEPETRVGIDAPCGFIEAFVQWDGNHAGNVRFVNVPSFIWQRDVTVHTPSFGSVTGDIAFGGAFYFYTDGAPFDLPIRESAVDKLIQFGAEVKAAANKAVKVVHPEIPELNHIYGTIIANEARHAGSSQANCCVFADREVDRSPTGSGTAGRVAQLYSRGLLGRDETLVNESVIGTVFKGRVLSETKLGPFDAVIPEIEGNAYICGFANWIIDDRDPLTYGFLVR</sequence>